<dbReference type="InterPro" id="IPR037359">
    <property type="entry name" value="NST/OST"/>
</dbReference>
<dbReference type="InterPro" id="IPR027417">
    <property type="entry name" value="P-loop_NTPase"/>
</dbReference>
<dbReference type="Gene3D" id="3.40.50.300">
    <property type="entry name" value="P-loop containing nucleotide triphosphate hydrolases"/>
    <property type="match status" value="1"/>
</dbReference>
<organism evidence="2 3">
    <name type="scientific">Roseivivax halodurans JCM 10272</name>
    <dbReference type="NCBI Taxonomy" id="1449350"/>
    <lineage>
        <taxon>Bacteria</taxon>
        <taxon>Pseudomonadati</taxon>
        <taxon>Pseudomonadota</taxon>
        <taxon>Alphaproteobacteria</taxon>
        <taxon>Rhodobacterales</taxon>
        <taxon>Roseobacteraceae</taxon>
        <taxon>Roseivivax</taxon>
    </lineage>
</organism>
<dbReference type="PANTHER" id="PTHR10605:SF56">
    <property type="entry name" value="BIFUNCTIONAL HEPARAN SULFATE N-DEACETYLASE_N-SULFOTRANSFERASE"/>
    <property type="match status" value="1"/>
</dbReference>
<name>X7ELD5_9RHOB</name>
<dbReference type="AlphaFoldDB" id="X7ELD5"/>
<protein>
    <submittedName>
        <fullName evidence="2">Uncharacterized protein</fullName>
    </submittedName>
</protein>
<gene>
    <name evidence="2" type="ORF">OCH239_01275</name>
</gene>
<dbReference type="PANTHER" id="PTHR10605">
    <property type="entry name" value="HEPARAN SULFATE SULFOTRANSFERASE"/>
    <property type="match status" value="1"/>
</dbReference>
<dbReference type="Pfam" id="PF13469">
    <property type="entry name" value="Sulfotransfer_3"/>
    <property type="match status" value="1"/>
</dbReference>
<dbReference type="STRING" id="1449350.OCH239_01275"/>
<dbReference type="eggNOG" id="COG0457">
    <property type="taxonomic scope" value="Bacteria"/>
</dbReference>
<evidence type="ECO:0000313" key="2">
    <source>
        <dbReference type="EMBL" id="ETX16720.1"/>
    </source>
</evidence>
<sequence>METERLPNLFVAGVPKAGTSSIHTWLSHHDDAVGSRDKETYFFVDPGTHMYRSDFNVENGLAGYETQFPVDPGSHPSVIFESTPSYLYSAAALEHIPDLPTRPRCLFVVREPSSQIFSLFSYFQGNWNWVPPEMSFRDFLAAVRGRSHDFQGNELARDALGNAAYVHHLERWRARLGDERMMVVTFDELARDPRLLMRRIAELAGLDPSFYDSYDFRTENESYAPRSQKLQSVNVALRSRLPKGRLYRALRHAYRALNTRKADGPDAADRAALAELRGEYQESNRKLARTFGVNLDAWV</sequence>
<dbReference type="Proteomes" id="UP000022447">
    <property type="component" value="Unassembled WGS sequence"/>
</dbReference>
<dbReference type="SUPFAM" id="SSF52540">
    <property type="entry name" value="P-loop containing nucleoside triphosphate hydrolases"/>
    <property type="match status" value="1"/>
</dbReference>
<proteinExistence type="predicted"/>
<evidence type="ECO:0000256" key="1">
    <source>
        <dbReference type="ARBA" id="ARBA00022679"/>
    </source>
</evidence>
<dbReference type="OrthoDB" id="981508at2"/>
<dbReference type="RefSeq" id="WP_037257495.1">
    <property type="nucleotide sequence ID" value="NZ_JALZ01000001.1"/>
</dbReference>
<keyword evidence="1" id="KW-0808">Transferase</keyword>
<keyword evidence="3" id="KW-1185">Reference proteome</keyword>
<evidence type="ECO:0000313" key="3">
    <source>
        <dbReference type="Proteomes" id="UP000022447"/>
    </source>
</evidence>
<dbReference type="GO" id="GO:0008146">
    <property type="term" value="F:sulfotransferase activity"/>
    <property type="evidence" value="ECO:0007669"/>
    <property type="project" value="InterPro"/>
</dbReference>
<reference evidence="2 3" key="1">
    <citation type="submission" date="2014-01" db="EMBL/GenBank/DDBJ databases">
        <title>Roseivivax halodurans JCM 10272 Genome Sequencing.</title>
        <authorList>
            <person name="Lai Q."/>
            <person name="Li G."/>
            <person name="Shao Z."/>
        </authorList>
    </citation>
    <scope>NUCLEOTIDE SEQUENCE [LARGE SCALE GENOMIC DNA]</scope>
    <source>
        <strain evidence="2 3">JCM 10272</strain>
    </source>
</reference>
<comment type="caution">
    <text evidence="2">The sequence shown here is derived from an EMBL/GenBank/DDBJ whole genome shotgun (WGS) entry which is preliminary data.</text>
</comment>
<dbReference type="EMBL" id="JALZ01000001">
    <property type="protein sequence ID" value="ETX16720.1"/>
    <property type="molecule type" value="Genomic_DNA"/>
</dbReference>
<accession>X7ELD5</accession>